<keyword evidence="1" id="KW-0812">Transmembrane</keyword>
<comment type="caution">
    <text evidence="2">The sequence shown here is derived from an EMBL/GenBank/DDBJ whole genome shotgun (WGS) entry which is preliminary data.</text>
</comment>
<evidence type="ECO:0000256" key="1">
    <source>
        <dbReference type="SAM" id="Phobius"/>
    </source>
</evidence>
<gene>
    <name evidence="2" type="ORF">J8F10_04365</name>
</gene>
<dbReference type="RefSeq" id="WP_210652642.1">
    <property type="nucleotide sequence ID" value="NZ_JAGKQQ010000001.1"/>
</dbReference>
<proteinExistence type="predicted"/>
<keyword evidence="3" id="KW-1185">Reference proteome</keyword>
<sequence length="76" mass="7852">MGALSIGRGSRKGRAMDKALCFGALGVGALMLLVFLLDLVAKVPFGGGPFVIVDIFGLIASGVVVYLGWNAARDLK</sequence>
<name>A0ABS5BLC8_9BACT</name>
<protein>
    <submittedName>
        <fullName evidence="2">Uncharacterized protein</fullName>
    </submittedName>
</protein>
<reference evidence="2 3" key="1">
    <citation type="submission" date="2021-04" db="EMBL/GenBank/DDBJ databases">
        <authorList>
            <person name="Ivanova A."/>
        </authorList>
    </citation>
    <scope>NUCLEOTIDE SEQUENCE [LARGE SCALE GENOMIC DNA]</scope>
    <source>
        <strain evidence="2 3">G18</strain>
    </source>
</reference>
<dbReference type="Proteomes" id="UP000676565">
    <property type="component" value="Unassembled WGS sequence"/>
</dbReference>
<keyword evidence="1" id="KW-1133">Transmembrane helix</keyword>
<evidence type="ECO:0000313" key="2">
    <source>
        <dbReference type="EMBL" id="MBP3954517.1"/>
    </source>
</evidence>
<feature type="transmembrane region" description="Helical" evidence="1">
    <location>
        <begin position="47"/>
        <end position="69"/>
    </location>
</feature>
<organism evidence="2 3">
    <name type="scientific">Gemmata palustris</name>
    <dbReference type="NCBI Taxonomy" id="2822762"/>
    <lineage>
        <taxon>Bacteria</taxon>
        <taxon>Pseudomonadati</taxon>
        <taxon>Planctomycetota</taxon>
        <taxon>Planctomycetia</taxon>
        <taxon>Gemmatales</taxon>
        <taxon>Gemmataceae</taxon>
        <taxon>Gemmata</taxon>
    </lineage>
</organism>
<accession>A0ABS5BLC8</accession>
<evidence type="ECO:0000313" key="3">
    <source>
        <dbReference type="Proteomes" id="UP000676565"/>
    </source>
</evidence>
<dbReference type="EMBL" id="JAGKQQ010000001">
    <property type="protein sequence ID" value="MBP3954517.1"/>
    <property type="molecule type" value="Genomic_DNA"/>
</dbReference>
<keyword evidence="1" id="KW-0472">Membrane</keyword>
<feature type="transmembrane region" description="Helical" evidence="1">
    <location>
        <begin position="20"/>
        <end position="41"/>
    </location>
</feature>